<name>A0A7L4GMD6_PODST</name>
<gene>
    <name evidence="1" type="primary">Erv31_2</name>
    <name evidence="1" type="ORF">PODSTR_R15914</name>
</gene>
<feature type="non-terminal residue" evidence="1">
    <location>
        <position position="1"/>
    </location>
</feature>
<protein>
    <submittedName>
        <fullName evidence="1">ENR1 protein</fullName>
    </submittedName>
</protein>
<organism evidence="1 2">
    <name type="scientific">Podargus strigoides</name>
    <name type="common">Tawny frogmouth</name>
    <name type="synonym">Caprimulgus strigoides</name>
    <dbReference type="NCBI Taxonomy" id="8905"/>
    <lineage>
        <taxon>Eukaryota</taxon>
        <taxon>Metazoa</taxon>
        <taxon>Chordata</taxon>
        <taxon>Craniata</taxon>
        <taxon>Vertebrata</taxon>
        <taxon>Euteleostomi</taxon>
        <taxon>Archelosauria</taxon>
        <taxon>Archosauria</taxon>
        <taxon>Dinosauria</taxon>
        <taxon>Saurischia</taxon>
        <taxon>Theropoda</taxon>
        <taxon>Coelurosauria</taxon>
        <taxon>Aves</taxon>
        <taxon>Neognathae</taxon>
        <taxon>Neoaves</taxon>
        <taxon>Strisores</taxon>
        <taxon>Caprimulgiformes</taxon>
        <taxon>Podargidae</taxon>
        <taxon>Podargus</taxon>
    </lineage>
</organism>
<sequence length="88" mass="10152">WGSLNLYECKKRCMNPFSGVKDISRYWDNIENDREKFWKAPDGLFWICGRKAYPGLPSHWKESCTSGLIQPGFFLLPPKDGDELGVPL</sequence>
<evidence type="ECO:0000313" key="1">
    <source>
        <dbReference type="EMBL" id="NXX14336.1"/>
    </source>
</evidence>
<dbReference type="EMBL" id="VZTK01010160">
    <property type="protein sequence ID" value="NXX14336.1"/>
    <property type="molecule type" value="Genomic_DNA"/>
</dbReference>
<dbReference type="OrthoDB" id="9950230at2759"/>
<proteinExistence type="predicted"/>
<reference evidence="1 2" key="1">
    <citation type="submission" date="2020-02" db="EMBL/GenBank/DDBJ databases">
        <title>Bird 10,000 Genomes (B10K) Project - Family phase.</title>
        <authorList>
            <person name="Zhang G."/>
        </authorList>
    </citation>
    <scope>NUCLEOTIDE SEQUENCE [LARGE SCALE GENOMIC DNA]</scope>
    <source>
        <strain evidence="1">B10K-DU-001-40</strain>
        <tissue evidence="1">Muscle</tissue>
    </source>
</reference>
<dbReference type="Proteomes" id="UP000584326">
    <property type="component" value="Unassembled WGS sequence"/>
</dbReference>
<keyword evidence="2" id="KW-1185">Reference proteome</keyword>
<feature type="non-terminal residue" evidence="1">
    <location>
        <position position="88"/>
    </location>
</feature>
<evidence type="ECO:0000313" key="2">
    <source>
        <dbReference type="Proteomes" id="UP000584326"/>
    </source>
</evidence>
<dbReference type="AlphaFoldDB" id="A0A7L4GMD6"/>
<accession>A0A7L4GMD6</accession>
<comment type="caution">
    <text evidence="1">The sequence shown here is derived from an EMBL/GenBank/DDBJ whole genome shotgun (WGS) entry which is preliminary data.</text>
</comment>